<evidence type="ECO:0000313" key="2">
    <source>
        <dbReference type="Proteomes" id="UP001162030"/>
    </source>
</evidence>
<protein>
    <submittedName>
        <fullName evidence="1">Uncharacterized protein</fullName>
    </submittedName>
</protein>
<evidence type="ECO:0000313" key="1">
    <source>
        <dbReference type="EMBL" id="CAI8862186.1"/>
    </source>
</evidence>
<dbReference type="EMBL" id="OX458333">
    <property type="protein sequence ID" value="CAI8862186.1"/>
    <property type="molecule type" value="Genomic_DNA"/>
</dbReference>
<organism evidence="1 2">
    <name type="scientific">Methylocaldum szegediense</name>
    <dbReference type="NCBI Taxonomy" id="73780"/>
    <lineage>
        <taxon>Bacteria</taxon>
        <taxon>Pseudomonadati</taxon>
        <taxon>Pseudomonadota</taxon>
        <taxon>Gammaproteobacteria</taxon>
        <taxon>Methylococcales</taxon>
        <taxon>Methylococcaceae</taxon>
        <taxon>Methylocaldum</taxon>
    </lineage>
</organism>
<accession>A0ABM9I3L5</accession>
<reference evidence="1 2" key="1">
    <citation type="submission" date="2023-03" db="EMBL/GenBank/DDBJ databases">
        <authorList>
            <person name="Pearce D."/>
        </authorList>
    </citation>
    <scope>NUCLEOTIDE SEQUENCE [LARGE SCALE GENOMIC DNA]</scope>
    <source>
        <strain evidence="1">Msz</strain>
    </source>
</reference>
<keyword evidence="2" id="KW-1185">Reference proteome</keyword>
<sequence>MPFLGGNLDELLCEQYERTVGRDNCVRFEGLVLQIPADRHRCHYVKAKVRVHRYVDGAWPCFMARAARLITTPKVS</sequence>
<gene>
    <name evidence="1" type="ORF">MSZNOR_2715</name>
</gene>
<name>A0ABM9I3L5_9GAMM</name>
<dbReference type="Proteomes" id="UP001162030">
    <property type="component" value="Chromosome"/>
</dbReference>
<proteinExistence type="predicted"/>